<organism evidence="4 5">
    <name type="scientific">Hallella mizrahii</name>
    <dbReference type="NCBI Taxonomy" id="2606637"/>
    <lineage>
        <taxon>Bacteria</taxon>
        <taxon>Pseudomonadati</taxon>
        <taxon>Bacteroidota</taxon>
        <taxon>Bacteroidia</taxon>
        <taxon>Bacteroidales</taxon>
        <taxon>Prevotellaceae</taxon>
        <taxon>Hallella</taxon>
    </lineage>
</organism>
<feature type="compositionally biased region" description="Polar residues" evidence="1">
    <location>
        <begin position="96"/>
        <end position="108"/>
    </location>
</feature>
<dbReference type="Proteomes" id="UP000438914">
    <property type="component" value="Unassembled WGS sequence"/>
</dbReference>
<sequence length="322" mass="34344">MQYFIVINDVQQGPFSIDELRQRNITSDTLVWAEGMPQWVPAWQVAELRPLFYADAQTAQSTAAQQTPPPPPYGIQNGAQSSNTTGDNYQGPGAGDTTQPPSQPGKNNSKKVLTYVGIALAILLLLMAITNPSKDEHRQVIKDHITAGFNRGLNDGDNSGLASLASSMISALAGPVINNAIDNLLQYHNYVFWSTTTIDIPGAGEQRTSLGIFGKVFTSDEATIAEAVAKATDDKGDKEDSTSTTIFTGGDNSSDDAGGDVTRQVTDTVVSMGNKVGRTVVRHVSSVVSKEIKKEINQNADSATVSGIDKIINAVEDFLKGL</sequence>
<protein>
    <submittedName>
        <fullName evidence="4">DUF4339 domain-containing protein</fullName>
    </submittedName>
</protein>
<feature type="compositionally biased region" description="Polar residues" evidence="1">
    <location>
        <begin position="77"/>
        <end position="88"/>
    </location>
</feature>
<comment type="caution">
    <text evidence="4">The sequence shown here is derived from an EMBL/GenBank/DDBJ whole genome shotgun (WGS) entry which is preliminary data.</text>
</comment>
<gene>
    <name evidence="4" type="ORF">FYJ73_04060</name>
</gene>
<feature type="region of interest" description="Disordered" evidence="1">
    <location>
        <begin position="233"/>
        <end position="261"/>
    </location>
</feature>
<evidence type="ECO:0000259" key="3">
    <source>
        <dbReference type="Pfam" id="PF14237"/>
    </source>
</evidence>
<evidence type="ECO:0000256" key="2">
    <source>
        <dbReference type="SAM" id="Phobius"/>
    </source>
</evidence>
<evidence type="ECO:0000313" key="4">
    <source>
        <dbReference type="EMBL" id="MST83854.1"/>
    </source>
</evidence>
<evidence type="ECO:0000313" key="5">
    <source>
        <dbReference type="Proteomes" id="UP000438914"/>
    </source>
</evidence>
<feature type="region of interest" description="Disordered" evidence="1">
    <location>
        <begin position="59"/>
        <end position="108"/>
    </location>
</feature>
<name>A0A7K0KD87_9BACT</name>
<reference evidence="4 5" key="1">
    <citation type="submission" date="2019-08" db="EMBL/GenBank/DDBJ databases">
        <title>In-depth cultivation of the pig gut microbiome towards novel bacterial diversity and tailored functional studies.</title>
        <authorList>
            <person name="Wylensek D."/>
            <person name="Hitch T.C.A."/>
            <person name="Clavel T."/>
        </authorList>
    </citation>
    <scope>NUCLEOTIDE SEQUENCE [LARGE SCALE GENOMIC DNA]</scope>
    <source>
        <strain evidence="4 5">LKV-178-WT-2A</strain>
    </source>
</reference>
<dbReference type="Pfam" id="PF14237">
    <property type="entry name" value="GYF_2"/>
    <property type="match status" value="1"/>
</dbReference>
<feature type="transmembrane region" description="Helical" evidence="2">
    <location>
        <begin position="112"/>
        <end position="129"/>
    </location>
</feature>
<proteinExistence type="predicted"/>
<evidence type="ECO:0000256" key="1">
    <source>
        <dbReference type="SAM" id="MobiDB-lite"/>
    </source>
</evidence>
<dbReference type="InterPro" id="IPR025640">
    <property type="entry name" value="GYF_2"/>
</dbReference>
<feature type="domain" description="GYF" evidence="3">
    <location>
        <begin position="3"/>
        <end position="48"/>
    </location>
</feature>
<keyword evidence="2" id="KW-1133">Transmembrane helix</keyword>
<dbReference type="EMBL" id="VUNG01000006">
    <property type="protein sequence ID" value="MST83854.1"/>
    <property type="molecule type" value="Genomic_DNA"/>
</dbReference>
<keyword evidence="2" id="KW-0472">Membrane</keyword>
<keyword evidence="5" id="KW-1185">Reference proteome</keyword>
<dbReference type="RefSeq" id="WP_154533437.1">
    <property type="nucleotide sequence ID" value="NZ_VUNG01000006.1"/>
</dbReference>
<accession>A0A7K0KD87</accession>
<keyword evidence="2" id="KW-0812">Transmembrane</keyword>
<dbReference type="AlphaFoldDB" id="A0A7K0KD87"/>